<dbReference type="KEGG" id="agl:PYTT_1635"/>
<keyword evidence="3" id="KW-1185">Reference proteome</keyword>
<name>A0A1C7PCY9_9BACT</name>
<evidence type="ECO:0000313" key="3">
    <source>
        <dbReference type="Proteomes" id="UP000176204"/>
    </source>
</evidence>
<dbReference type="AlphaFoldDB" id="A0A1C7PCY9"/>
<keyword evidence="1" id="KW-0732">Signal</keyword>
<evidence type="ECO:0000256" key="1">
    <source>
        <dbReference type="SAM" id="SignalP"/>
    </source>
</evidence>
<evidence type="ECO:0000313" key="2">
    <source>
        <dbReference type="EMBL" id="SEH91022.1"/>
    </source>
</evidence>
<gene>
    <name evidence="2" type="ORF">PYTT_1635</name>
</gene>
<dbReference type="Proteomes" id="UP000176204">
    <property type="component" value="Chromosome I"/>
</dbReference>
<dbReference type="EMBL" id="LT629973">
    <property type="protein sequence ID" value="SEH91022.1"/>
    <property type="molecule type" value="Genomic_DNA"/>
</dbReference>
<feature type="signal peptide" evidence="1">
    <location>
        <begin position="1"/>
        <end position="23"/>
    </location>
</feature>
<protein>
    <submittedName>
        <fullName evidence="2">Uncharacterized protein</fullName>
    </submittedName>
</protein>
<sequence>MSFLTHSTLLLAVAVAPLFVAHAEDIQVKMKGGGEASKEFVLLNGRLKVRLPQGCRIEGRQRGLMEPEASGASEARMVLDRDGKRMVFFARELFSYAQDGYPEAELKAMKSLNDRGEVYRLGKAGEDVTYALRKEKPDFDGSSGYLYAVANVRQKDGSLQRVQLLFDEEFATNHAACMKMAEEVVMSLTPGGGVLPLDARVQSLPSYEEGKRYAVDVPKGYVYHMQEGDGFYIAVFEKMRRAGSDDWGGLSVFLGDHPGMSYPEYGLKKDDAVETKKAALAGSEAEWMLFEMEEGWMAEAVVPAARRGREEIFLHVTIMAPSRKEAEGLMNVARSLRIVPSK</sequence>
<organism evidence="2 3">
    <name type="scientific">Akkermansia glycaniphila</name>
    <dbReference type="NCBI Taxonomy" id="1679444"/>
    <lineage>
        <taxon>Bacteria</taxon>
        <taxon>Pseudomonadati</taxon>
        <taxon>Verrucomicrobiota</taxon>
        <taxon>Verrucomicrobiia</taxon>
        <taxon>Verrucomicrobiales</taxon>
        <taxon>Akkermansiaceae</taxon>
        <taxon>Akkermansia</taxon>
    </lineage>
</organism>
<accession>A0A1C7PCY9</accession>
<reference evidence="3" key="1">
    <citation type="submission" date="2016-09" db="EMBL/GenBank/DDBJ databases">
        <authorList>
            <person name="Koehorst J."/>
        </authorList>
    </citation>
    <scope>NUCLEOTIDE SEQUENCE [LARGE SCALE GENOMIC DNA]</scope>
</reference>
<feature type="chain" id="PRO_5014266506" evidence="1">
    <location>
        <begin position="24"/>
        <end position="342"/>
    </location>
</feature>
<proteinExistence type="predicted"/>